<keyword evidence="2" id="KW-1185">Reference proteome</keyword>
<evidence type="ECO:0000313" key="2">
    <source>
        <dbReference type="Proteomes" id="UP001056120"/>
    </source>
</evidence>
<organism evidence="1 2">
    <name type="scientific">Smallanthus sonchifolius</name>
    <dbReference type="NCBI Taxonomy" id="185202"/>
    <lineage>
        <taxon>Eukaryota</taxon>
        <taxon>Viridiplantae</taxon>
        <taxon>Streptophyta</taxon>
        <taxon>Embryophyta</taxon>
        <taxon>Tracheophyta</taxon>
        <taxon>Spermatophyta</taxon>
        <taxon>Magnoliopsida</taxon>
        <taxon>eudicotyledons</taxon>
        <taxon>Gunneridae</taxon>
        <taxon>Pentapetalae</taxon>
        <taxon>asterids</taxon>
        <taxon>campanulids</taxon>
        <taxon>Asterales</taxon>
        <taxon>Asteraceae</taxon>
        <taxon>Asteroideae</taxon>
        <taxon>Heliantheae alliance</taxon>
        <taxon>Millerieae</taxon>
        <taxon>Smallanthus</taxon>
    </lineage>
</organism>
<evidence type="ECO:0000313" key="1">
    <source>
        <dbReference type="EMBL" id="KAI3816271.1"/>
    </source>
</evidence>
<reference evidence="2" key="1">
    <citation type="journal article" date="2022" name="Mol. Ecol. Resour.">
        <title>The genomes of chicory, endive, great burdock and yacon provide insights into Asteraceae palaeo-polyploidization history and plant inulin production.</title>
        <authorList>
            <person name="Fan W."/>
            <person name="Wang S."/>
            <person name="Wang H."/>
            <person name="Wang A."/>
            <person name="Jiang F."/>
            <person name="Liu H."/>
            <person name="Zhao H."/>
            <person name="Xu D."/>
            <person name="Zhang Y."/>
        </authorList>
    </citation>
    <scope>NUCLEOTIDE SEQUENCE [LARGE SCALE GENOMIC DNA]</scope>
    <source>
        <strain evidence="2">cv. Yunnan</strain>
    </source>
</reference>
<sequence length="122" mass="13430">MAHIGPTISVHLHLLVLDAHETEWQPDNLSHGGLHPVPRPLQANASVGGTLRVSLILLILGLKSNCSSVHHPVAKLQGYYLMASSRILRLFVVLVTVTAVAVLHRTFTRGKRYKMGITRSDR</sequence>
<accession>A0ACB9J978</accession>
<gene>
    <name evidence="1" type="ORF">L1987_15964</name>
</gene>
<dbReference type="Proteomes" id="UP001056120">
    <property type="component" value="Linkage Group LG05"/>
</dbReference>
<proteinExistence type="predicted"/>
<reference evidence="1 2" key="2">
    <citation type="journal article" date="2022" name="Mol. Ecol. Resour.">
        <title>The genomes of chicory, endive, great burdock and yacon provide insights into Asteraceae paleo-polyploidization history and plant inulin production.</title>
        <authorList>
            <person name="Fan W."/>
            <person name="Wang S."/>
            <person name="Wang H."/>
            <person name="Wang A."/>
            <person name="Jiang F."/>
            <person name="Liu H."/>
            <person name="Zhao H."/>
            <person name="Xu D."/>
            <person name="Zhang Y."/>
        </authorList>
    </citation>
    <scope>NUCLEOTIDE SEQUENCE [LARGE SCALE GENOMIC DNA]</scope>
    <source>
        <strain evidence="2">cv. Yunnan</strain>
        <tissue evidence="1">Leaves</tissue>
    </source>
</reference>
<protein>
    <submittedName>
        <fullName evidence="1">Uncharacterized protein</fullName>
    </submittedName>
</protein>
<comment type="caution">
    <text evidence="1">The sequence shown here is derived from an EMBL/GenBank/DDBJ whole genome shotgun (WGS) entry which is preliminary data.</text>
</comment>
<name>A0ACB9J978_9ASTR</name>
<dbReference type="EMBL" id="CM042022">
    <property type="protein sequence ID" value="KAI3816271.1"/>
    <property type="molecule type" value="Genomic_DNA"/>
</dbReference>